<dbReference type="Proteomes" id="UP000324241">
    <property type="component" value="Unassembled WGS sequence"/>
</dbReference>
<dbReference type="EMBL" id="QUQM01000001">
    <property type="protein sequence ID" value="KAA8650373.1"/>
    <property type="molecule type" value="Genomic_DNA"/>
</dbReference>
<protein>
    <recommendedName>
        <fullName evidence="6">EamA domain-containing protein</fullName>
    </recommendedName>
</protein>
<feature type="transmembrane region" description="Helical" evidence="3">
    <location>
        <begin position="62"/>
        <end position="84"/>
    </location>
</feature>
<evidence type="ECO:0000256" key="3">
    <source>
        <dbReference type="SAM" id="Phobius"/>
    </source>
</evidence>
<comment type="subcellular location">
    <subcellularLocation>
        <location evidence="1">Endoplasmic reticulum membrane</location>
        <topology evidence="1">Multi-pass membrane protein</topology>
    </subcellularLocation>
</comment>
<dbReference type="InterPro" id="IPR039632">
    <property type="entry name" value="TMEM42"/>
</dbReference>
<evidence type="ECO:0000313" key="5">
    <source>
        <dbReference type="Proteomes" id="UP000324241"/>
    </source>
</evidence>
<evidence type="ECO:0008006" key="6">
    <source>
        <dbReference type="Google" id="ProtNLM"/>
    </source>
</evidence>
<gene>
    <name evidence="4" type="ORF">ATNIH1004_003057</name>
</gene>
<dbReference type="VEuPathDB" id="FungiDB:EYZ11_000738"/>
<evidence type="ECO:0000313" key="4">
    <source>
        <dbReference type="EMBL" id="KAA8650373.1"/>
    </source>
</evidence>
<dbReference type="RefSeq" id="XP_033429734.1">
    <property type="nucleotide sequence ID" value="XM_033567739.1"/>
</dbReference>
<dbReference type="InterPro" id="IPR037185">
    <property type="entry name" value="EmrE-like"/>
</dbReference>
<dbReference type="GeneID" id="54325759"/>
<evidence type="ECO:0000256" key="1">
    <source>
        <dbReference type="ARBA" id="ARBA00004477"/>
    </source>
</evidence>
<reference evidence="4 5" key="1">
    <citation type="submission" date="2019-08" db="EMBL/GenBank/DDBJ databases">
        <title>The genome sequence of a newly discovered highly antifungal drug resistant Aspergillus species, Aspergillus tanneri NIH 1004.</title>
        <authorList>
            <person name="Mounaud S."/>
            <person name="Singh I."/>
            <person name="Joardar V."/>
            <person name="Pakala S."/>
            <person name="Pakala S."/>
            <person name="Venepally P."/>
            <person name="Chung J.K."/>
            <person name="Losada L."/>
            <person name="Nierman W.C."/>
        </authorList>
    </citation>
    <scope>NUCLEOTIDE SEQUENCE [LARGE SCALE GENOMIC DNA]</scope>
    <source>
        <strain evidence="4 5">NIH1004</strain>
    </source>
</reference>
<sequence length="143" mass="15371">MALQQPPQSAQSRWVFLAVTSGAFAALNGLFAKLTTDEHTSAFTKSLLQFFNATHNHPILELSVRVVCLGLNVLCNIIMWALFTRALTASPSTVKVSITNTAANFLVTAVLGMVVFREKVGGLWWLGAGMMGGGCILVGMRDN</sequence>
<proteinExistence type="predicted"/>
<feature type="transmembrane region" description="Helical" evidence="3">
    <location>
        <begin position="122"/>
        <end position="140"/>
    </location>
</feature>
<feature type="transmembrane region" description="Helical" evidence="3">
    <location>
        <begin position="12"/>
        <end position="31"/>
    </location>
</feature>
<keyword evidence="3" id="KW-1133">Transmembrane helix</keyword>
<dbReference type="AlphaFoldDB" id="A0A5M9MZP5"/>
<dbReference type="OrthoDB" id="5854584at2759"/>
<accession>A0A5M9MZP5</accession>
<dbReference type="SUPFAM" id="SSF103481">
    <property type="entry name" value="Multidrug resistance efflux transporter EmrE"/>
    <property type="match status" value="1"/>
</dbReference>
<feature type="transmembrane region" description="Helical" evidence="3">
    <location>
        <begin position="96"/>
        <end position="116"/>
    </location>
</feature>
<dbReference type="PANTHER" id="PTHR31965:SF1">
    <property type="entry name" value="TRANSMEMBRANE PROTEIN 42"/>
    <property type="match status" value="1"/>
</dbReference>
<comment type="caution">
    <text evidence="4">The sequence shown here is derived from an EMBL/GenBank/DDBJ whole genome shotgun (WGS) entry which is preliminary data.</text>
</comment>
<organism evidence="4 5">
    <name type="scientific">Aspergillus tanneri</name>
    <dbReference type="NCBI Taxonomy" id="1220188"/>
    <lineage>
        <taxon>Eukaryota</taxon>
        <taxon>Fungi</taxon>
        <taxon>Dikarya</taxon>
        <taxon>Ascomycota</taxon>
        <taxon>Pezizomycotina</taxon>
        <taxon>Eurotiomycetes</taxon>
        <taxon>Eurotiomycetidae</taxon>
        <taxon>Eurotiales</taxon>
        <taxon>Aspergillaceae</taxon>
        <taxon>Aspergillus</taxon>
        <taxon>Aspergillus subgen. Circumdati</taxon>
    </lineage>
</organism>
<keyword evidence="2" id="KW-0256">Endoplasmic reticulum</keyword>
<dbReference type="PANTHER" id="PTHR31965">
    <property type="entry name" value="TRANSMEMBRANE PROTEIN 42"/>
    <property type="match status" value="1"/>
</dbReference>
<keyword evidence="3" id="KW-0472">Membrane</keyword>
<keyword evidence="3" id="KW-0812">Transmembrane</keyword>
<name>A0A5M9MZP5_9EURO</name>
<evidence type="ECO:0000256" key="2">
    <source>
        <dbReference type="ARBA" id="ARBA00022824"/>
    </source>
</evidence>